<evidence type="ECO:0000256" key="8">
    <source>
        <dbReference type="PIRSR" id="PIRSR601820-1"/>
    </source>
</evidence>
<dbReference type="PANTHER" id="PTHR11844">
    <property type="entry name" value="METALLOPROTEASE INHIBITOR"/>
    <property type="match status" value="1"/>
</dbReference>
<sequence length="211" mass="24023">MDSRKHFGLLTLVLAAILAFYGRPVDACMCMPAHPQTHFAQADYVVQLRVFRKSETIEPNRTTYKVSIKRTYKATPEARRMLRDGRLSTPRNEAMCGGVRLELGKVYIIAGRLPTLNLCAYYKEYTKMSITERHGFGGGYAKGANCTVHPCFGQQCFRFPTYADGCKWSPQAKCETDYSACMPHRRETPNGVISRCGWRRTQLYRKCLSNP</sequence>
<keyword evidence="6 9" id="KW-1015">Disulfide bond</keyword>
<dbReference type="Proteomes" id="UP001652628">
    <property type="component" value="Chromosome 3"/>
</dbReference>
<dbReference type="InterPro" id="IPR008993">
    <property type="entry name" value="TIMP-like_OB-fold"/>
</dbReference>
<name>A0AB40A9F2_DROSZ</name>
<feature type="domain" description="NTR" evidence="11">
    <location>
        <begin position="28"/>
        <end position="146"/>
    </location>
</feature>
<feature type="chain" id="PRO_5044299962" evidence="10">
    <location>
        <begin position="28"/>
        <end position="211"/>
    </location>
</feature>
<dbReference type="GO" id="GO:0008191">
    <property type="term" value="F:metalloendopeptidase inhibitor activity"/>
    <property type="evidence" value="ECO:0007669"/>
    <property type="project" value="InterPro"/>
</dbReference>
<evidence type="ECO:0000256" key="6">
    <source>
        <dbReference type="ARBA" id="ARBA00023157"/>
    </source>
</evidence>
<feature type="disulfide bond" evidence="9">
    <location>
        <begin position="151"/>
        <end position="156"/>
    </location>
</feature>
<dbReference type="GO" id="GO:0005615">
    <property type="term" value="C:extracellular space"/>
    <property type="evidence" value="ECO:0007669"/>
    <property type="project" value="TreeGrafter"/>
</dbReference>
<feature type="disulfide bond" evidence="9">
    <location>
        <begin position="146"/>
        <end position="196"/>
    </location>
</feature>
<dbReference type="CTD" id="41248"/>
<evidence type="ECO:0000256" key="1">
    <source>
        <dbReference type="ARBA" id="ARBA00004613"/>
    </source>
</evidence>
<keyword evidence="10" id="KW-0732">Signal</keyword>
<evidence type="ECO:0000256" key="4">
    <source>
        <dbReference type="ARBA" id="ARBA00022608"/>
    </source>
</evidence>
<dbReference type="RefSeq" id="XP_036674183.1">
    <property type="nucleotide sequence ID" value="XM_036818288.3"/>
</dbReference>
<dbReference type="GO" id="GO:0031012">
    <property type="term" value="C:extracellular matrix"/>
    <property type="evidence" value="ECO:0007669"/>
    <property type="project" value="TreeGrafter"/>
</dbReference>
<protein>
    <submittedName>
        <fullName evidence="13">Tissue inhibitor of metalloproteinase</fullName>
    </submittedName>
</protein>
<comment type="subcellular location">
    <subcellularLocation>
        <location evidence="1">Secreted</location>
    </subcellularLocation>
</comment>
<dbReference type="SMART" id="SM00206">
    <property type="entry name" value="NTR"/>
    <property type="match status" value="1"/>
</dbReference>
<keyword evidence="12" id="KW-1185">Reference proteome</keyword>
<accession>A0AB40A9F2</accession>
<organism evidence="12 13">
    <name type="scientific">Drosophila suzukii</name>
    <name type="common">Spotted-wing drosophila fruit fly</name>
    <dbReference type="NCBI Taxonomy" id="28584"/>
    <lineage>
        <taxon>Eukaryota</taxon>
        <taxon>Metazoa</taxon>
        <taxon>Ecdysozoa</taxon>
        <taxon>Arthropoda</taxon>
        <taxon>Hexapoda</taxon>
        <taxon>Insecta</taxon>
        <taxon>Pterygota</taxon>
        <taxon>Neoptera</taxon>
        <taxon>Endopterygota</taxon>
        <taxon>Diptera</taxon>
        <taxon>Brachycera</taxon>
        <taxon>Muscomorpha</taxon>
        <taxon>Ephydroidea</taxon>
        <taxon>Drosophilidae</taxon>
        <taxon>Drosophila</taxon>
        <taxon>Sophophora</taxon>
    </lineage>
</organism>
<keyword evidence="7" id="KW-0481">Metalloenzyme inhibitor</keyword>
<dbReference type="AlphaFoldDB" id="A0AB40A9F2"/>
<feature type="signal peptide" evidence="10">
    <location>
        <begin position="1"/>
        <end position="27"/>
    </location>
</feature>
<dbReference type="InterPro" id="IPR001134">
    <property type="entry name" value="Netrin_domain"/>
</dbReference>
<keyword evidence="8" id="KW-0862">Zinc</keyword>
<keyword evidence="8" id="KW-0479">Metal-binding</keyword>
<feature type="disulfide bond" evidence="9">
    <location>
        <begin position="30"/>
        <end position="119"/>
    </location>
</feature>
<dbReference type="GeneID" id="108006786"/>
<evidence type="ECO:0000313" key="12">
    <source>
        <dbReference type="Proteomes" id="UP001652628"/>
    </source>
</evidence>
<evidence type="ECO:0000256" key="9">
    <source>
        <dbReference type="PIRSR" id="PIRSR601820-3"/>
    </source>
</evidence>
<proteinExistence type="inferred from homology"/>
<evidence type="ECO:0000313" key="13">
    <source>
        <dbReference type="RefSeq" id="XP_036674183.1"/>
    </source>
</evidence>
<evidence type="ECO:0000259" key="11">
    <source>
        <dbReference type="PROSITE" id="PS50189"/>
    </source>
</evidence>
<keyword evidence="4" id="KW-0483">Metalloprotease inhibitor</keyword>
<dbReference type="InterPro" id="IPR027465">
    <property type="entry name" value="TIMP_C"/>
</dbReference>
<comment type="similarity">
    <text evidence="2">Belongs to the protease inhibitor I35 (TIMP) family.</text>
</comment>
<keyword evidence="5" id="KW-0646">Protease inhibitor</keyword>
<reference evidence="13" key="1">
    <citation type="submission" date="2025-08" db="UniProtKB">
        <authorList>
            <consortium name="RefSeq"/>
        </authorList>
    </citation>
    <scope>IDENTIFICATION</scope>
</reference>
<evidence type="ECO:0000256" key="7">
    <source>
        <dbReference type="ARBA" id="ARBA00023215"/>
    </source>
</evidence>
<evidence type="ECO:0000256" key="5">
    <source>
        <dbReference type="ARBA" id="ARBA00022690"/>
    </source>
</evidence>
<dbReference type="CDD" id="cd03577">
    <property type="entry name" value="NTR_TIMP_like"/>
    <property type="match status" value="1"/>
</dbReference>
<gene>
    <name evidence="13" type="primary">Timp</name>
</gene>
<dbReference type="GO" id="GO:0046872">
    <property type="term" value="F:metal ion binding"/>
    <property type="evidence" value="ECO:0007669"/>
    <property type="project" value="UniProtKB-KW"/>
</dbReference>
<feature type="disulfide bond" evidence="9">
    <location>
        <begin position="28"/>
        <end position="96"/>
    </location>
</feature>
<feature type="binding site" evidence="8">
    <location>
        <position position="28"/>
    </location>
    <ligand>
        <name>Zn(2+)</name>
        <dbReference type="ChEBI" id="CHEBI:29105"/>
        <note>ligand shared with metalloproteinase partner</note>
    </ligand>
</feature>
<dbReference type="InterPro" id="IPR001820">
    <property type="entry name" value="TIMP"/>
</dbReference>
<dbReference type="SUPFAM" id="SSF50242">
    <property type="entry name" value="TIMP-like"/>
    <property type="match status" value="1"/>
</dbReference>
<evidence type="ECO:0000256" key="2">
    <source>
        <dbReference type="ARBA" id="ARBA00011027"/>
    </source>
</evidence>
<dbReference type="Pfam" id="PF00965">
    <property type="entry name" value="TIMP"/>
    <property type="match status" value="1"/>
</dbReference>
<evidence type="ECO:0000256" key="3">
    <source>
        <dbReference type="ARBA" id="ARBA00022525"/>
    </source>
</evidence>
<dbReference type="PROSITE" id="PS50189">
    <property type="entry name" value="NTR"/>
    <property type="match status" value="1"/>
</dbReference>
<keyword evidence="3" id="KW-0964">Secreted</keyword>
<evidence type="ECO:0000256" key="10">
    <source>
        <dbReference type="SAM" id="SignalP"/>
    </source>
</evidence>
<dbReference type="GO" id="GO:0002020">
    <property type="term" value="F:protease binding"/>
    <property type="evidence" value="ECO:0007669"/>
    <property type="project" value="TreeGrafter"/>
</dbReference>
<dbReference type="PANTHER" id="PTHR11844:SF33">
    <property type="entry name" value="TISSUE INHIBITOR OF METALLOPROTEINASE"/>
    <property type="match status" value="1"/>
</dbReference>
<dbReference type="GO" id="GO:0051045">
    <property type="term" value="P:negative regulation of membrane protein ectodomain proteolysis"/>
    <property type="evidence" value="ECO:0007669"/>
    <property type="project" value="TreeGrafter"/>
</dbReference>
<dbReference type="Gene3D" id="2.40.50.120">
    <property type="match status" value="1"/>
</dbReference>
<dbReference type="Gene3D" id="3.90.370.10">
    <property type="entry name" value="Tissue inhibitor of metalloproteinase-1. Chain B, domain 1"/>
    <property type="match status" value="1"/>
</dbReference>